<evidence type="ECO:0000313" key="1">
    <source>
        <dbReference type="EMBL" id="NEM91643.1"/>
    </source>
</evidence>
<protein>
    <submittedName>
        <fullName evidence="1">Uncharacterized protein</fullName>
    </submittedName>
</protein>
<dbReference type="AlphaFoldDB" id="A0A7C9TSK3"/>
<evidence type="ECO:0000313" key="2">
    <source>
        <dbReference type="Proteomes" id="UP000479756"/>
    </source>
</evidence>
<organism evidence="1 2">
    <name type="scientific">Galbitalea soli</name>
    <dbReference type="NCBI Taxonomy" id="1268042"/>
    <lineage>
        <taxon>Bacteria</taxon>
        <taxon>Bacillati</taxon>
        <taxon>Actinomycetota</taxon>
        <taxon>Actinomycetes</taxon>
        <taxon>Micrococcales</taxon>
        <taxon>Microbacteriaceae</taxon>
        <taxon>Galbitalea</taxon>
    </lineage>
</organism>
<comment type="caution">
    <text evidence="1">The sequence shown here is derived from an EMBL/GenBank/DDBJ whole genome shotgun (WGS) entry which is preliminary data.</text>
</comment>
<gene>
    <name evidence="1" type="ORF">G3T37_09755</name>
</gene>
<dbReference type="EMBL" id="JAAGWZ010000002">
    <property type="protein sequence ID" value="NEM91643.1"/>
    <property type="molecule type" value="Genomic_DNA"/>
</dbReference>
<dbReference type="Proteomes" id="UP000479756">
    <property type="component" value="Unassembled WGS sequence"/>
</dbReference>
<sequence length="74" mass="8241">MVLLSPKARDPRSEPNIALVSDDVYSVMTDRETLGYVHRVGNVYVALRGDSLKHCVEVGQSLSWEHALSLVRFG</sequence>
<keyword evidence="2" id="KW-1185">Reference proteome</keyword>
<dbReference type="RefSeq" id="WP_163473476.1">
    <property type="nucleotide sequence ID" value="NZ_JAAGWZ010000002.1"/>
</dbReference>
<name>A0A7C9TSK3_9MICO</name>
<accession>A0A7C9TSK3</accession>
<proteinExistence type="predicted"/>
<reference evidence="1 2" key="1">
    <citation type="journal article" date="2014" name="Int. J. Syst. Evol. Microbiol.">
        <title>Description of Galbitalea soli gen. nov., sp. nov., and Frondihabitans sucicola sp. nov.</title>
        <authorList>
            <person name="Kim S.J."/>
            <person name="Lim J.M."/>
            <person name="Ahn J.H."/>
            <person name="Weon H.Y."/>
            <person name="Hamada M."/>
            <person name="Suzuki K."/>
            <person name="Ahn T.Y."/>
            <person name="Kwon S.W."/>
        </authorList>
    </citation>
    <scope>NUCLEOTIDE SEQUENCE [LARGE SCALE GENOMIC DNA]</scope>
    <source>
        <strain evidence="1 2">NBRC 108727</strain>
    </source>
</reference>